<feature type="compositionally biased region" description="Basic and acidic residues" evidence="3">
    <location>
        <begin position="1"/>
        <end position="12"/>
    </location>
</feature>
<evidence type="ECO:0000256" key="3">
    <source>
        <dbReference type="SAM" id="MobiDB-lite"/>
    </source>
</evidence>
<keyword evidence="5" id="KW-1185">Reference proteome</keyword>
<comment type="caution">
    <text evidence="4">The sequence shown here is derived from an EMBL/GenBank/DDBJ whole genome shotgun (WGS) entry which is preliminary data.</text>
</comment>
<dbReference type="AlphaFoldDB" id="A0A427XT37"/>
<sequence>MLLDSKSRDSAHVVDAQPAATRKHPFMNTHPPRVLCINNDPLSSRNMAEKNEKKPEETPAPAAAPEKKKLPQLGALEDDDEFEDFPASAEQAGTVSDALAAGAPGADQLWEDNWDDDDVEDDFQKQLRQAIAERAGGGDEAMKE</sequence>
<accession>A0A427XT37</accession>
<dbReference type="GO" id="GO:0008541">
    <property type="term" value="C:proteasome regulatory particle, lid subcomplex"/>
    <property type="evidence" value="ECO:0007669"/>
    <property type="project" value="UniProtKB-UniRule"/>
</dbReference>
<name>A0A427XT37_9TREE</name>
<organism evidence="4 5">
    <name type="scientific">Apiotrichum porosum</name>
    <dbReference type="NCBI Taxonomy" id="105984"/>
    <lineage>
        <taxon>Eukaryota</taxon>
        <taxon>Fungi</taxon>
        <taxon>Dikarya</taxon>
        <taxon>Basidiomycota</taxon>
        <taxon>Agaricomycotina</taxon>
        <taxon>Tremellomycetes</taxon>
        <taxon>Trichosporonales</taxon>
        <taxon>Trichosporonaceae</taxon>
        <taxon>Apiotrichum</taxon>
    </lineage>
</organism>
<feature type="compositionally biased region" description="Acidic residues" evidence="3">
    <location>
        <begin position="109"/>
        <end position="121"/>
    </location>
</feature>
<dbReference type="PANTHER" id="PTHR16771">
    <property type="entry name" value="26 PROTEASOME COMPLEX SUBUNIT DSS1"/>
    <property type="match status" value="1"/>
</dbReference>
<dbReference type="Pfam" id="PF05160">
    <property type="entry name" value="DSS1_SEM1"/>
    <property type="match status" value="1"/>
</dbReference>
<dbReference type="InterPro" id="IPR007834">
    <property type="entry name" value="DSS1_SEM1"/>
</dbReference>
<keyword evidence="2" id="KW-0647">Proteasome</keyword>
<dbReference type="PANTHER" id="PTHR16771:SF0">
    <property type="entry name" value="26S PROTEASOME COMPLEX SUBUNIT SEM1"/>
    <property type="match status" value="1"/>
</dbReference>
<comment type="similarity">
    <text evidence="1 2">Belongs to the DSS1/SEM1 family.</text>
</comment>
<gene>
    <name evidence="4" type="ORF">EHS24_008108</name>
</gene>
<dbReference type="SMART" id="SM01385">
    <property type="entry name" value="DSS1_SEM1"/>
    <property type="match status" value="1"/>
</dbReference>
<evidence type="ECO:0000256" key="2">
    <source>
        <dbReference type="RuleBase" id="RU369057"/>
    </source>
</evidence>
<dbReference type="GO" id="GO:0043248">
    <property type="term" value="P:proteasome assembly"/>
    <property type="evidence" value="ECO:0007669"/>
    <property type="project" value="UniProtKB-UniRule"/>
</dbReference>
<comment type="subcellular location">
    <subcellularLocation>
        <location evidence="2">Nucleus</location>
    </subcellularLocation>
</comment>
<evidence type="ECO:0000256" key="1">
    <source>
        <dbReference type="ARBA" id="ARBA00034491"/>
    </source>
</evidence>
<reference evidence="4 5" key="1">
    <citation type="submission" date="2018-11" db="EMBL/GenBank/DDBJ databases">
        <title>Genome sequence of Apiotrichum porosum DSM 27194.</title>
        <authorList>
            <person name="Aliyu H."/>
            <person name="Gorte O."/>
            <person name="Ochsenreither K."/>
        </authorList>
    </citation>
    <scope>NUCLEOTIDE SEQUENCE [LARGE SCALE GENOMIC DNA]</scope>
    <source>
        <strain evidence="4 5">DSM 27194</strain>
    </source>
</reference>
<dbReference type="RefSeq" id="XP_028476366.1">
    <property type="nucleotide sequence ID" value="XM_028623433.1"/>
</dbReference>
<dbReference type="GO" id="GO:0005634">
    <property type="term" value="C:nucleus"/>
    <property type="evidence" value="ECO:0007669"/>
    <property type="project" value="UniProtKB-SubCell"/>
</dbReference>
<comment type="function">
    <text evidence="2">Component of the 26S proteasome, a multiprotein complex involved in the ATP-dependent degradation of ubiquitinated proteins.</text>
</comment>
<feature type="compositionally biased region" description="Basic and acidic residues" evidence="3">
    <location>
        <begin position="47"/>
        <end position="57"/>
    </location>
</feature>
<dbReference type="Proteomes" id="UP000279236">
    <property type="component" value="Unassembled WGS sequence"/>
</dbReference>
<keyword evidence="2" id="KW-0539">Nucleus</keyword>
<dbReference type="STRING" id="105984.A0A427XT37"/>
<protein>
    <recommendedName>
        <fullName evidence="2">26S proteasome complex subunit SEM1</fullName>
    </recommendedName>
</protein>
<evidence type="ECO:0000313" key="4">
    <source>
        <dbReference type="EMBL" id="RSH81911.1"/>
    </source>
</evidence>
<proteinExistence type="inferred from homology"/>
<dbReference type="GO" id="GO:0000724">
    <property type="term" value="P:double-strand break repair via homologous recombination"/>
    <property type="evidence" value="ECO:0007669"/>
    <property type="project" value="TreeGrafter"/>
</dbReference>
<dbReference type="OrthoDB" id="5586203at2759"/>
<dbReference type="GeneID" id="39592651"/>
<evidence type="ECO:0000313" key="5">
    <source>
        <dbReference type="Proteomes" id="UP000279236"/>
    </source>
</evidence>
<feature type="region of interest" description="Disordered" evidence="3">
    <location>
        <begin position="1"/>
        <end position="123"/>
    </location>
</feature>
<dbReference type="EMBL" id="RSCE01000006">
    <property type="protein sequence ID" value="RSH81911.1"/>
    <property type="molecule type" value="Genomic_DNA"/>
</dbReference>
<dbReference type="GO" id="GO:0006406">
    <property type="term" value="P:mRNA export from nucleus"/>
    <property type="evidence" value="ECO:0007669"/>
    <property type="project" value="UniProtKB-UniRule"/>
</dbReference>